<dbReference type="AlphaFoldDB" id="A0A9I9CXK8"/>
<protein>
    <submittedName>
        <fullName evidence="1">Uncharacterized protein</fullName>
    </submittedName>
</protein>
<reference evidence="1" key="1">
    <citation type="submission" date="2023-03" db="UniProtKB">
        <authorList>
            <consortium name="EnsemblPlants"/>
        </authorList>
    </citation>
    <scope>IDENTIFICATION</scope>
</reference>
<sequence>MSPSHAPINPPIINLNLEHIDLNFLIVNLSEGDVSAEEAVEEVEIVDLELPLTIYDPLFQDILVEKDAGDTSSEEEAQLEKEVELLNVLHNVIMDPMNVTFKEMLLENVVMKDQIASLNTQVYGLEATVSTLNSTVVQLSSTLTNLTSLMMAHSNQSHHIVDRYDKWNICTWCLYSVFPSLSSHLS</sequence>
<organism evidence="1">
    <name type="scientific">Cucumis melo</name>
    <name type="common">Muskmelon</name>
    <dbReference type="NCBI Taxonomy" id="3656"/>
    <lineage>
        <taxon>Eukaryota</taxon>
        <taxon>Viridiplantae</taxon>
        <taxon>Streptophyta</taxon>
        <taxon>Embryophyta</taxon>
        <taxon>Tracheophyta</taxon>
        <taxon>Spermatophyta</taxon>
        <taxon>Magnoliopsida</taxon>
        <taxon>eudicotyledons</taxon>
        <taxon>Gunneridae</taxon>
        <taxon>Pentapetalae</taxon>
        <taxon>rosids</taxon>
        <taxon>fabids</taxon>
        <taxon>Cucurbitales</taxon>
        <taxon>Cucurbitaceae</taxon>
        <taxon>Benincaseae</taxon>
        <taxon>Cucumis</taxon>
    </lineage>
</organism>
<dbReference type="Gramene" id="MELO3C010100.2.1">
    <property type="protein sequence ID" value="MELO3C010100.2.1"/>
    <property type="gene ID" value="MELO3C010100.2"/>
</dbReference>
<evidence type="ECO:0000313" key="1">
    <source>
        <dbReference type="EnsemblPlants" id="MELO3C010100.2.1"/>
    </source>
</evidence>
<name>A0A9I9CXK8_CUCME</name>
<accession>A0A9I9CXK8</accession>
<dbReference type="EnsemblPlants" id="MELO3C010100.2.1">
    <property type="protein sequence ID" value="MELO3C010100.2.1"/>
    <property type="gene ID" value="MELO3C010100.2"/>
</dbReference>
<proteinExistence type="predicted"/>